<keyword evidence="2" id="KW-1185">Reference proteome</keyword>
<dbReference type="Proteomes" id="UP000054279">
    <property type="component" value="Unassembled WGS sequence"/>
</dbReference>
<evidence type="ECO:0000313" key="1">
    <source>
        <dbReference type="EMBL" id="KIJ31502.1"/>
    </source>
</evidence>
<gene>
    <name evidence="1" type="ORF">M422DRAFT_53333</name>
</gene>
<dbReference type="EMBL" id="KN837241">
    <property type="protein sequence ID" value="KIJ31502.1"/>
    <property type="molecule type" value="Genomic_DNA"/>
</dbReference>
<evidence type="ECO:0000313" key="2">
    <source>
        <dbReference type="Proteomes" id="UP000054279"/>
    </source>
</evidence>
<name>A0A0C9UQX2_SPHS4</name>
<sequence>MVSTHSNVLFSGIIELSLYFLLSLKNVITLKVVGPMRDVYIGMDSSIEATLMWTFTTRFLLQLRHRQYVLSPSISRPHGIVRTPRGNTESRLSLLNESIIREFGEPELQTSLGSVGYGEVVRQIQVSNGRSGRSGNMTSISG</sequence>
<reference evidence="1 2" key="1">
    <citation type="submission" date="2014-06" db="EMBL/GenBank/DDBJ databases">
        <title>Evolutionary Origins and Diversification of the Mycorrhizal Mutualists.</title>
        <authorList>
            <consortium name="DOE Joint Genome Institute"/>
            <consortium name="Mycorrhizal Genomics Consortium"/>
            <person name="Kohler A."/>
            <person name="Kuo A."/>
            <person name="Nagy L.G."/>
            <person name="Floudas D."/>
            <person name="Copeland A."/>
            <person name="Barry K.W."/>
            <person name="Cichocki N."/>
            <person name="Veneault-Fourrey C."/>
            <person name="LaButti K."/>
            <person name="Lindquist E.A."/>
            <person name="Lipzen A."/>
            <person name="Lundell T."/>
            <person name="Morin E."/>
            <person name="Murat C."/>
            <person name="Riley R."/>
            <person name="Ohm R."/>
            <person name="Sun H."/>
            <person name="Tunlid A."/>
            <person name="Henrissat B."/>
            <person name="Grigoriev I.V."/>
            <person name="Hibbett D.S."/>
            <person name="Martin F."/>
        </authorList>
    </citation>
    <scope>NUCLEOTIDE SEQUENCE [LARGE SCALE GENOMIC DNA]</scope>
    <source>
        <strain evidence="1 2">SS14</strain>
    </source>
</reference>
<organism evidence="1 2">
    <name type="scientific">Sphaerobolus stellatus (strain SS14)</name>
    <dbReference type="NCBI Taxonomy" id="990650"/>
    <lineage>
        <taxon>Eukaryota</taxon>
        <taxon>Fungi</taxon>
        <taxon>Dikarya</taxon>
        <taxon>Basidiomycota</taxon>
        <taxon>Agaricomycotina</taxon>
        <taxon>Agaricomycetes</taxon>
        <taxon>Phallomycetidae</taxon>
        <taxon>Geastrales</taxon>
        <taxon>Sphaerobolaceae</taxon>
        <taxon>Sphaerobolus</taxon>
    </lineage>
</organism>
<dbReference type="HOGENOM" id="CLU_1817030_0_0_1"/>
<proteinExistence type="predicted"/>
<protein>
    <submittedName>
        <fullName evidence="1">Uncharacterized protein</fullName>
    </submittedName>
</protein>
<dbReference type="AlphaFoldDB" id="A0A0C9UQX2"/>
<accession>A0A0C9UQX2</accession>